<sequence>MSLRERRSIWIAGAAVALAVLAGGFLAGRAVFDDGPVTGAPPEPPSSPAEVTPLPTPSPSDEIDTSRPGWALSYLEADKLLPRYDQVINGITVGPTAPGAESGLCRPGEARWVLLEEAQQLDPALARVPTRLPAGAILDRVMGIACGEHLIEIDFTFAIPSAPDAARQMAQGRSWFDVEHGGQLRVIKGRATSPVASSSIAAERWEAGTVAGLPAAIGRAVLRDELGESMVVVWDASRNLLIWVNGTNRKLPELLALAEEAVQ</sequence>
<evidence type="ECO:0000313" key="3">
    <source>
        <dbReference type="Proteomes" id="UP001212803"/>
    </source>
</evidence>
<dbReference type="RefSeq" id="WP_270057835.1">
    <property type="nucleotide sequence ID" value="NZ_CP115149.1"/>
</dbReference>
<feature type="region of interest" description="Disordered" evidence="1">
    <location>
        <begin position="36"/>
        <end position="67"/>
    </location>
</feature>
<evidence type="ECO:0000313" key="2">
    <source>
        <dbReference type="EMBL" id="WBL37322.1"/>
    </source>
</evidence>
<evidence type="ECO:0000256" key="1">
    <source>
        <dbReference type="SAM" id="MobiDB-lite"/>
    </source>
</evidence>
<accession>A0ABY7MAK3</accession>
<keyword evidence="3" id="KW-1185">Reference proteome</keyword>
<name>A0ABY7MAK3_9CHLR</name>
<dbReference type="Proteomes" id="UP001212803">
    <property type="component" value="Chromosome"/>
</dbReference>
<gene>
    <name evidence="2" type="ORF">O0235_07045</name>
</gene>
<reference evidence="2 3" key="1">
    <citation type="journal article" date="2023" name="ISME J.">
        <title>Thermophilic Dehalococcoidia with unusual traits shed light on an unexpected past.</title>
        <authorList>
            <person name="Palmer M."/>
            <person name="Covington J.K."/>
            <person name="Zhou E.M."/>
            <person name="Thomas S.C."/>
            <person name="Habib N."/>
            <person name="Seymour C.O."/>
            <person name="Lai D."/>
            <person name="Johnston J."/>
            <person name="Hashimi A."/>
            <person name="Jiao J.Y."/>
            <person name="Muok A.R."/>
            <person name="Liu L."/>
            <person name="Xian W.D."/>
            <person name="Zhi X.Y."/>
            <person name="Li M.M."/>
            <person name="Silva L.P."/>
            <person name="Bowen B.P."/>
            <person name="Louie K."/>
            <person name="Briegel A."/>
            <person name="Pett-Ridge J."/>
            <person name="Weber P.K."/>
            <person name="Tocheva E.I."/>
            <person name="Woyke T."/>
            <person name="Northen T.R."/>
            <person name="Mayali X."/>
            <person name="Li W.J."/>
            <person name="Hedlund B.P."/>
        </authorList>
    </citation>
    <scope>NUCLEOTIDE SEQUENCE [LARGE SCALE GENOMIC DNA]</scope>
    <source>
        <strain evidence="2 3">YIM 72310</strain>
    </source>
</reference>
<dbReference type="EMBL" id="CP115149">
    <property type="protein sequence ID" value="WBL37322.1"/>
    <property type="molecule type" value="Genomic_DNA"/>
</dbReference>
<proteinExistence type="predicted"/>
<organism evidence="2 3">
    <name type="scientific">Tepidiforma flava</name>
    <dbReference type="NCBI Taxonomy" id="3004094"/>
    <lineage>
        <taxon>Bacteria</taxon>
        <taxon>Bacillati</taxon>
        <taxon>Chloroflexota</taxon>
        <taxon>Tepidiformia</taxon>
        <taxon>Tepidiformales</taxon>
        <taxon>Tepidiformaceae</taxon>
        <taxon>Tepidiforma</taxon>
    </lineage>
</organism>
<evidence type="ECO:0008006" key="4">
    <source>
        <dbReference type="Google" id="ProtNLM"/>
    </source>
</evidence>
<protein>
    <recommendedName>
        <fullName evidence="4">DUF4340 domain-containing protein</fullName>
    </recommendedName>
</protein>